<dbReference type="EMBL" id="CAICTM010000570">
    <property type="protein sequence ID" value="CAB9513100.1"/>
    <property type="molecule type" value="Genomic_DNA"/>
</dbReference>
<keyword evidence="1" id="KW-0812">Transmembrane</keyword>
<evidence type="ECO:0000313" key="2">
    <source>
        <dbReference type="EMBL" id="CAB9513100.1"/>
    </source>
</evidence>
<dbReference type="Proteomes" id="UP001153069">
    <property type="component" value="Unassembled WGS sequence"/>
</dbReference>
<organism evidence="2 3">
    <name type="scientific">Seminavis robusta</name>
    <dbReference type="NCBI Taxonomy" id="568900"/>
    <lineage>
        <taxon>Eukaryota</taxon>
        <taxon>Sar</taxon>
        <taxon>Stramenopiles</taxon>
        <taxon>Ochrophyta</taxon>
        <taxon>Bacillariophyta</taxon>
        <taxon>Bacillariophyceae</taxon>
        <taxon>Bacillariophycidae</taxon>
        <taxon>Naviculales</taxon>
        <taxon>Naviculaceae</taxon>
        <taxon>Seminavis</taxon>
    </lineage>
</organism>
<proteinExistence type="predicted"/>
<name>A0A9N8HI45_9STRA</name>
<protein>
    <submittedName>
        <fullName evidence="2">Uncharacterized protein</fullName>
    </submittedName>
</protein>
<keyword evidence="3" id="KW-1185">Reference proteome</keyword>
<keyword evidence="1" id="KW-1133">Transmembrane helix</keyword>
<dbReference type="AlphaFoldDB" id="A0A9N8HI45"/>
<gene>
    <name evidence="2" type="ORF">SEMRO_571_G168711.1</name>
</gene>
<feature type="transmembrane region" description="Helical" evidence="1">
    <location>
        <begin position="124"/>
        <end position="147"/>
    </location>
</feature>
<evidence type="ECO:0000256" key="1">
    <source>
        <dbReference type="SAM" id="Phobius"/>
    </source>
</evidence>
<comment type="caution">
    <text evidence="2">The sequence shown here is derived from an EMBL/GenBank/DDBJ whole genome shotgun (WGS) entry which is preliminary data.</text>
</comment>
<keyword evidence="1" id="KW-0472">Membrane</keyword>
<sequence length="192" mass="21917">MFGYLANIYPHPIYGSSIIPKNQHALHVFHRNQPPSNFDSFTSSCCSLHGVAPSNWPEQCLGSVAFKPIRYFRIVASRQRGVPPSHWDFSQMFCQKGPSPRDEPTVNTRGGLTIWKNPVVRVKVFLLCSLFGGGIGQFSWLLICVWVRIRVGRCRIGVGHSTGTFRWEENYLRIIFCNPLKVFDRGHRGQRI</sequence>
<accession>A0A9N8HI45</accession>
<evidence type="ECO:0000313" key="3">
    <source>
        <dbReference type="Proteomes" id="UP001153069"/>
    </source>
</evidence>
<reference evidence="2" key="1">
    <citation type="submission" date="2020-06" db="EMBL/GenBank/DDBJ databases">
        <authorList>
            <consortium name="Plant Systems Biology data submission"/>
        </authorList>
    </citation>
    <scope>NUCLEOTIDE SEQUENCE</scope>
    <source>
        <strain evidence="2">D6</strain>
    </source>
</reference>